<evidence type="ECO:0000313" key="2">
    <source>
        <dbReference type="Proteomes" id="UP000662873"/>
    </source>
</evidence>
<organism evidence="1 2">
    <name type="scientific">Candidatus Nitrosymbiomonas proteolyticus</name>
    <dbReference type="NCBI Taxonomy" id="2608984"/>
    <lineage>
        <taxon>Bacteria</taxon>
        <taxon>Bacillati</taxon>
        <taxon>Armatimonadota</taxon>
        <taxon>Armatimonadota incertae sedis</taxon>
        <taxon>Candidatus Nitrosymbiomonas</taxon>
    </lineage>
</organism>
<evidence type="ECO:0000313" key="1">
    <source>
        <dbReference type="EMBL" id="BBO24607.1"/>
    </source>
</evidence>
<name>A0A809S619_9BACT</name>
<sequence>MSLPSPNLDDRKFQDLVDDAKRQIGLRCPDWTDHNVSDPGVTLIELFASMVEQALFRLNQVPEKNFIRFLEMIGINLEMPEPARTDLLFRLTRPVEDRQGEEAYEIVLPARDTVAATVRTETEEAIEFSTDAELRMVRPKLAHVFAIPGTDDGLAQDDRVAGTRDLNREKGRLPDSESFKVFSEVPRQGDCLYLGFEADVSGNLIGIEATCLTAAATGLRESYPAQVWEVWNGASGEWDRLKCLDDSTFGFNRSGSVELLMPRNLVDREVGDRKAFWVRCRYTVSPDDLPPRGVDGRGPDPYQKSPEVTQVLARSLGGSTPASQCVTVYNEILGVSDGAPGQEFQMRYAPVLNFGPEDTLLVGPMGDTPDDVSQCVRWTRVEDFSESERTDAHFVCDNRTGLVQLGPAIPQPDGSVRQYGSVPDKGMTIRLSSFRIGGGSRGNVREDKIRVLKTNYPYVASVTNPQAASGGRDLESLDRAKLRALEVIKVRNRAVTAEDFEYLAQKGCAGVGRAKCVQPLTHPPASDSAPVPGTVRLLIVPSINSQIVVPSPADLAVPQRTVDEVYDYLNQRRLLTTALEVGEPDYVFISTEIKLVADPKVDPELLAKRVREALSRYVHPLYGGPNGDGWPFRRTLTLADLYAQVGEIRGVAFLLDAKILTSRLADKEQGVFTSEELASNAEGVRFLEHELPATRDHRIRIVPMASVGAGDELAEAEA</sequence>
<dbReference type="AlphaFoldDB" id="A0A809S619"/>
<dbReference type="Proteomes" id="UP000662873">
    <property type="component" value="Chromosome"/>
</dbReference>
<dbReference type="NCBIfam" id="TIGR02243">
    <property type="entry name" value="putative baseplate assembly protein"/>
    <property type="match status" value="1"/>
</dbReference>
<dbReference type="EMBL" id="AP021858">
    <property type="protein sequence ID" value="BBO24607.1"/>
    <property type="molecule type" value="Genomic_DNA"/>
</dbReference>
<reference evidence="1" key="1">
    <citation type="journal article" name="DNA Res.">
        <title>The physiological potential of anammox bacteria as revealed by their core genome structure.</title>
        <authorList>
            <person name="Okubo T."/>
            <person name="Toyoda A."/>
            <person name="Fukuhara K."/>
            <person name="Uchiyama I."/>
            <person name="Harigaya Y."/>
            <person name="Kuroiwa M."/>
            <person name="Suzuki T."/>
            <person name="Murakami Y."/>
            <person name="Suwa Y."/>
            <person name="Takami H."/>
        </authorList>
    </citation>
    <scope>NUCLEOTIDE SEQUENCE</scope>
    <source>
        <strain evidence="1">317325-2</strain>
    </source>
</reference>
<protein>
    <submittedName>
        <fullName evidence="1">Baseplate assembly protein</fullName>
    </submittedName>
</protein>
<proteinExistence type="predicted"/>
<gene>
    <name evidence="1" type="ORF">NPRO_22020</name>
</gene>
<dbReference type="InterPro" id="IPR011749">
    <property type="entry name" value="CHP02243"/>
</dbReference>
<accession>A0A809S619</accession>
<dbReference type="KEGG" id="npy:NPRO_22020"/>